<comment type="cofactor">
    <cofactor evidence="1">
        <name>Fe cation</name>
        <dbReference type="ChEBI" id="CHEBI:24875"/>
    </cofactor>
</comment>
<dbReference type="InterPro" id="IPR012348">
    <property type="entry name" value="RNR-like"/>
</dbReference>
<dbReference type="Gene3D" id="1.10.620.20">
    <property type="entry name" value="Ribonucleotide Reductase, subunit A"/>
    <property type="match status" value="1"/>
</dbReference>
<name>A0ABS0F2V3_9BACL</name>
<protein>
    <submittedName>
        <fullName evidence="2">R2-like ligand-binding oxidase</fullName>
    </submittedName>
</protein>
<gene>
    <name evidence="2" type="ORF">IW967_07090</name>
</gene>
<dbReference type="NCBIfam" id="NF006200">
    <property type="entry name" value="PRK08326.1-3"/>
    <property type="match status" value="1"/>
</dbReference>
<keyword evidence="3" id="KW-1185">Reference proteome</keyword>
<sequence>MSNMMDVEDVDLGHPEDSLDEAARRLWRKAVAFGTWDPSKIDLSQDKLDYQRLSPGMRAYLESFCGAFYHAEENVARLFCPWIMSVSSTWQQAYLSTQLVEEFKHTDFFSRYFEEVFGVSSPKRRLANPVHDSLYERSRQLLASLEAPEGERATRLVEAFTHYQGIIEGVQANAGYHIFVHVFGKHGLFPGLSQGFRNIQRDEGRHVGFGMRVLRHYAERDAVLAARIRDIYQAYLPFIRSRYGQPIEVDGVCYDPPVEERGIERLMEMYERRMRDIFGTHWQGALE</sequence>
<dbReference type="EMBL" id="JADPKZ010000038">
    <property type="protein sequence ID" value="MBF8377630.1"/>
    <property type="molecule type" value="Genomic_DNA"/>
</dbReference>
<proteinExistence type="predicted"/>
<organism evidence="2 3">
    <name type="scientific">Alicyclobacillus mali</name>
    <name type="common">ex Roth et al. 2021</name>
    <dbReference type="NCBI Taxonomy" id="1123961"/>
    <lineage>
        <taxon>Bacteria</taxon>
        <taxon>Bacillati</taxon>
        <taxon>Bacillota</taxon>
        <taxon>Bacilli</taxon>
        <taxon>Bacillales</taxon>
        <taxon>Alicyclobacillaceae</taxon>
        <taxon>Alicyclobacillus</taxon>
    </lineage>
</organism>
<comment type="caution">
    <text evidence="2">The sequence shown here is derived from an EMBL/GenBank/DDBJ whole genome shotgun (WGS) entry which is preliminary data.</text>
</comment>
<dbReference type="Pfam" id="PF00268">
    <property type="entry name" value="Ribonuc_red_sm"/>
    <property type="match status" value="1"/>
</dbReference>
<dbReference type="InterPro" id="IPR009078">
    <property type="entry name" value="Ferritin-like_SF"/>
</dbReference>
<accession>A0ABS0F2V3</accession>
<evidence type="ECO:0000256" key="1">
    <source>
        <dbReference type="ARBA" id="ARBA00001962"/>
    </source>
</evidence>
<dbReference type="Proteomes" id="UP000642910">
    <property type="component" value="Unassembled WGS sequence"/>
</dbReference>
<evidence type="ECO:0000313" key="3">
    <source>
        <dbReference type="Proteomes" id="UP000642910"/>
    </source>
</evidence>
<evidence type="ECO:0000313" key="2">
    <source>
        <dbReference type="EMBL" id="MBF8377630.1"/>
    </source>
</evidence>
<dbReference type="InterPro" id="IPR000358">
    <property type="entry name" value="RNR_small_fam"/>
</dbReference>
<dbReference type="SUPFAM" id="SSF47240">
    <property type="entry name" value="Ferritin-like"/>
    <property type="match status" value="1"/>
</dbReference>
<reference evidence="2 3" key="1">
    <citation type="submission" date="2020-11" db="EMBL/GenBank/DDBJ databases">
        <title>Genomic insight of Alicyclobacillus mali FL 18 reveals a new arsenic-resistant strain, with potential in environmental biotechnology.</title>
        <authorList>
            <person name="Fiorentino G."/>
            <person name="Gallo G."/>
            <person name="Aulitto M."/>
        </authorList>
    </citation>
    <scope>NUCLEOTIDE SEQUENCE [LARGE SCALE GENOMIC DNA]</scope>
    <source>
        <strain evidence="2 3">FL 18</strain>
    </source>
</reference>